<organism evidence="2 3">
    <name type="scientific">Dryococelus australis</name>
    <dbReference type="NCBI Taxonomy" id="614101"/>
    <lineage>
        <taxon>Eukaryota</taxon>
        <taxon>Metazoa</taxon>
        <taxon>Ecdysozoa</taxon>
        <taxon>Arthropoda</taxon>
        <taxon>Hexapoda</taxon>
        <taxon>Insecta</taxon>
        <taxon>Pterygota</taxon>
        <taxon>Neoptera</taxon>
        <taxon>Polyneoptera</taxon>
        <taxon>Phasmatodea</taxon>
        <taxon>Verophasmatodea</taxon>
        <taxon>Anareolatae</taxon>
        <taxon>Phasmatidae</taxon>
        <taxon>Eurycanthinae</taxon>
        <taxon>Dryococelus</taxon>
    </lineage>
</organism>
<name>A0ABQ9I1X5_9NEOP</name>
<dbReference type="Proteomes" id="UP001159363">
    <property type="component" value="Chromosome 3"/>
</dbReference>
<keyword evidence="3" id="KW-1185">Reference proteome</keyword>
<feature type="region of interest" description="Disordered" evidence="1">
    <location>
        <begin position="50"/>
        <end position="81"/>
    </location>
</feature>
<feature type="region of interest" description="Disordered" evidence="1">
    <location>
        <begin position="563"/>
        <end position="631"/>
    </location>
</feature>
<gene>
    <name evidence="2" type="ORF">PR048_009812</name>
</gene>
<evidence type="ECO:0000256" key="1">
    <source>
        <dbReference type="SAM" id="MobiDB-lite"/>
    </source>
</evidence>
<sequence>MEKMVVSVSPQHPRDLSNCFQEYFKSGQLRNDVAQALRYLTRNIPDVSKFDRQTSADRSVRSPPTKANRVQSPGRVTGFSQAGIVPDDAVGRGVFSGIYRFPRPSIPAPPLIQSPSSALKTSMLSAAVSCLVGSGRTKCRHSSRTLGGHAAQSDGNLLKDPAPPFSRRFKANQDNEKESGAGEKINFLRSEPRDVFAQGRQRGQIASHDHVSVSKKPLSFPSQDWILLRVVREVNRSNSLDQAISFAFHSSLSLPITSQSWSNLATERAIHTSRYEMWVLAQRTNKFKLQVENAACQLRTLCVAAITCLMSVAVSSLSLSRFSASDVENLFHTTNAFKRIKPILMYVHETLLYKQGVHSASAVSLVVSSTKATWVQSPTGPLQIFTCRNRAGRCRWSAGFLGDLPLPLPLHSGATTFSSHSSSSALKTSMSRAVQISSLIFYKQFYANIQEITRVLANPLRLQERKIMHGDMHHGKKGLGSHGLRFGAMTTSLSLLRASPNNEEQENNCQERRDRVVGNMLLVSRVEKTSREGAGSLLFINMVPAITRVVIGRLSDGRSGAIGSLPPDLFCKPENEDRPASSRVQTDRPLPEGFTGQGSRPTKVATPRRVRPAERHSRHTRVSQLRADADNRSSRISRHALDVDALRRNLLHPNWLPFIATHHNATLWNQLESEMDPPRPRSRSEGAIRATLIRTSSASSPLRARRAVFPSWRCTVQIRRTGFDFRRVRYRIFTYGKRPGRCRWSTRFLEDLPFPLPLHSAPVPNSSHFTLIGSQDLGVTSRPNLSTLFKPRQGRRLRHTSDRRRGKSVSDVLWVWRPIHRIGGKKITSYQAFLYRSASTLDYVIRAVLPIPQPVKVCYNPGLGSPTCSFKFCQRRACHTRVNSMRCSYEYPTHDLLVAAMACVSFLS</sequence>
<evidence type="ECO:0000313" key="3">
    <source>
        <dbReference type="Proteomes" id="UP001159363"/>
    </source>
</evidence>
<feature type="region of interest" description="Disordered" evidence="1">
    <location>
        <begin position="141"/>
        <end position="182"/>
    </location>
</feature>
<feature type="compositionally biased region" description="Basic and acidic residues" evidence="1">
    <location>
        <begin position="50"/>
        <end position="60"/>
    </location>
</feature>
<protein>
    <submittedName>
        <fullName evidence="2">Uncharacterized protein</fullName>
    </submittedName>
</protein>
<evidence type="ECO:0000313" key="2">
    <source>
        <dbReference type="EMBL" id="KAJ8890304.1"/>
    </source>
</evidence>
<proteinExistence type="predicted"/>
<accession>A0ABQ9I1X5</accession>
<reference evidence="2 3" key="1">
    <citation type="submission" date="2023-02" db="EMBL/GenBank/DDBJ databases">
        <title>LHISI_Scaffold_Assembly.</title>
        <authorList>
            <person name="Stuart O.P."/>
            <person name="Cleave R."/>
            <person name="Magrath M.J.L."/>
            <person name="Mikheyev A.S."/>
        </authorList>
    </citation>
    <scope>NUCLEOTIDE SEQUENCE [LARGE SCALE GENOMIC DNA]</scope>
    <source>
        <strain evidence="2">Daus_M_001</strain>
        <tissue evidence="2">Leg muscle</tissue>
    </source>
</reference>
<feature type="compositionally biased region" description="Basic and acidic residues" evidence="1">
    <location>
        <begin position="171"/>
        <end position="181"/>
    </location>
</feature>
<feature type="compositionally biased region" description="Basic residues" evidence="1">
    <location>
        <begin position="606"/>
        <end position="621"/>
    </location>
</feature>
<comment type="caution">
    <text evidence="2">The sequence shown here is derived from an EMBL/GenBank/DDBJ whole genome shotgun (WGS) entry which is preliminary data.</text>
</comment>
<feature type="compositionally biased region" description="Basic and acidic residues" evidence="1">
    <location>
        <begin position="571"/>
        <end position="590"/>
    </location>
</feature>
<dbReference type="EMBL" id="JARBHB010000003">
    <property type="protein sequence ID" value="KAJ8890304.1"/>
    <property type="molecule type" value="Genomic_DNA"/>
</dbReference>